<name>A0A0G1XAG4_9BACT</name>
<feature type="domain" description="Anticodon-binding" evidence="2">
    <location>
        <begin position="3"/>
        <end position="48"/>
    </location>
</feature>
<dbReference type="Gene3D" id="3.40.50.800">
    <property type="entry name" value="Anticodon-binding domain"/>
    <property type="match status" value="1"/>
</dbReference>
<keyword evidence="1" id="KW-0436">Ligase</keyword>
<protein>
    <recommendedName>
        <fullName evidence="2">Anticodon-binding domain-containing protein</fullName>
    </recommendedName>
</protein>
<keyword evidence="1" id="KW-0030">Aminoacyl-tRNA synthetase</keyword>
<accession>A0A0G1XAG4</accession>
<dbReference type="GO" id="GO:0006418">
    <property type="term" value="P:tRNA aminoacylation for protein translation"/>
    <property type="evidence" value="ECO:0007669"/>
    <property type="project" value="UniProtKB-ARBA"/>
</dbReference>
<evidence type="ECO:0000256" key="1">
    <source>
        <dbReference type="ARBA" id="ARBA00023146"/>
    </source>
</evidence>
<dbReference type="Pfam" id="PF03129">
    <property type="entry name" value="HGTP_anticodon"/>
    <property type="match status" value="1"/>
</dbReference>
<dbReference type="EMBL" id="LCRD01000079">
    <property type="protein sequence ID" value="KKW28243.1"/>
    <property type="molecule type" value="Genomic_DNA"/>
</dbReference>
<gene>
    <name evidence="3" type="ORF">UY72_C0079G0001</name>
</gene>
<proteinExistence type="predicted"/>
<dbReference type="AlphaFoldDB" id="A0A0G1XAG4"/>
<evidence type="ECO:0000313" key="4">
    <source>
        <dbReference type="Proteomes" id="UP000034846"/>
    </source>
</evidence>
<dbReference type="InterPro" id="IPR004154">
    <property type="entry name" value="Anticodon-bd"/>
</dbReference>
<dbReference type="SUPFAM" id="SSF52954">
    <property type="entry name" value="Class II aaRS ABD-related"/>
    <property type="match status" value="1"/>
</dbReference>
<feature type="non-terminal residue" evidence="3">
    <location>
        <position position="1"/>
    </location>
</feature>
<sequence>EIANKKAAKFVLILGQKEVLDGTIIIRDMESGAQEIVDVEKVVGIIAKRVQEGPSK</sequence>
<evidence type="ECO:0000259" key="2">
    <source>
        <dbReference type="Pfam" id="PF03129"/>
    </source>
</evidence>
<evidence type="ECO:0000313" key="3">
    <source>
        <dbReference type="EMBL" id="KKW28243.1"/>
    </source>
</evidence>
<dbReference type="InterPro" id="IPR036621">
    <property type="entry name" value="Anticodon-bd_dom_sf"/>
</dbReference>
<organism evidence="3 4">
    <name type="scientific">Candidatus Uhrbacteria bacterium GW2011_GWD2_52_7</name>
    <dbReference type="NCBI Taxonomy" id="1618989"/>
    <lineage>
        <taxon>Bacteria</taxon>
        <taxon>Candidatus Uhriibacteriota</taxon>
    </lineage>
</organism>
<dbReference type="Proteomes" id="UP000034846">
    <property type="component" value="Unassembled WGS sequence"/>
</dbReference>
<comment type="caution">
    <text evidence="3">The sequence shown here is derived from an EMBL/GenBank/DDBJ whole genome shotgun (WGS) entry which is preliminary data.</text>
</comment>
<reference evidence="3 4" key="1">
    <citation type="journal article" date="2015" name="Nature">
        <title>rRNA introns, odd ribosomes, and small enigmatic genomes across a large radiation of phyla.</title>
        <authorList>
            <person name="Brown C.T."/>
            <person name="Hug L.A."/>
            <person name="Thomas B.C."/>
            <person name="Sharon I."/>
            <person name="Castelle C.J."/>
            <person name="Singh A."/>
            <person name="Wilkins M.J."/>
            <person name="Williams K.H."/>
            <person name="Banfield J.F."/>
        </authorList>
    </citation>
    <scope>NUCLEOTIDE SEQUENCE [LARGE SCALE GENOMIC DNA]</scope>
</reference>
<dbReference type="GO" id="GO:0004812">
    <property type="term" value="F:aminoacyl-tRNA ligase activity"/>
    <property type="evidence" value="ECO:0007669"/>
    <property type="project" value="UniProtKB-KW"/>
</dbReference>